<dbReference type="PRINTS" id="PR01438">
    <property type="entry name" value="UNVRSLSTRESS"/>
</dbReference>
<evidence type="ECO:0000256" key="1">
    <source>
        <dbReference type="ARBA" id="ARBA00008791"/>
    </source>
</evidence>
<dbReference type="PANTHER" id="PTHR46268">
    <property type="entry name" value="STRESS RESPONSE PROTEIN NHAX"/>
    <property type="match status" value="1"/>
</dbReference>
<name>A0ABQ1QDU7_9BACI</name>
<gene>
    <name evidence="3" type="primary">uspA</name>
    <name evidence="3" type="ORF">GCM10011389_34910</name>
</gene>
<dbReference type="SUPFAM" id="SSF52402">
    <property type="entry name" value="Adenine nucleotide alpha hydrolases-like"/>
    <property type="match status" value="1"/>
</dbReference>
<evidence type="ECO:0000313" key="3">
    <source>
        <dbReference type="EMBL" id="GGD24103.1"/>
    </source>
</evidence>
<dbReference type="Pfam" id="PF00582">
    <property type="entry name" value="Usp"/>
    <property type="match status" value="1"/>
</dbReference>
<organism evidence="3 4">
    <name type="scientific">Pontibacillus salipaludis</name>
    <dbReference type="NCBI Taxonomy" id="1697394"/>
    <lineage>
        <taxon>Bacteria</taxon>
        <taxon>Bacillati</taxon>
        <taxon>Bacillota</taxon>
        <taxon>Bacilli</taxon>
        <taxon>Bacillales</taxon>
        <taxon>Bacillaceae</taxon>
        <taxon>Pontibacillus</taxon>
    </lineage>
</organism>
<reference evidence="4" key="1">
    <citation type="journal article" date="2019" name="Int. J. Syst. Evol. Microbiol.">
        <title>The Global Catalogue of Microorganisms (GCM) 10K type strain sequencing project: providing services to taxonomists for standard genome sequencing and annotation.</title>
        <authorList>
            <consortium name="The Broad Institute Genomics Platform"/>
            <consortium name="The Broad Institute Genome Sequencing Center for Infectious Disease"/>
            <person name="Wu L."/>
            <person name="Ma J."/>
        </authorList>
    </citation>
    <scope>NUCLEOTIDE SEQUENCE [LARGE SCALE GENOMIC DNA]</scope>
    <source>
        <strain evidence="4">CGMCC 1.15353</strain>
    </source>
</reference>
<dbReference type="InterPro" id="IPR014729">
    <property type="entry name" value="Rossmann-like_a/b/a_fold"/>
</dbReference>
<comment type="caution">
    <text evidence="3">The sequence shown here is derived from an EMBL/GenBank/DDBJ whole genome shotgun (WGS) entry which is preliminary data.</text>
</comment>
<dbReference type="EMBL" id="BMIN01000019">
    <property type="protein sequence ID" value="GGD24103.1"/>
    <property type="molecule type" value="Genomic_DNA"/>
</dbReference>
<dbReference type="InterPro" id="IPR006015">
    <property type="entry name" value="Universal_stress_UspA"/>
</dbReference>
<dbReference type="RefSeq" id="WP_188655652.1">
    <property type="nucleotide sequence ID" value="NZ_BMIN01000019.1"/>
</dbReference>
<sequence length="139" mass="15204">MYKNILLASDGSEHALRASDHAFHLASCNQEAVVEILYVINRAHAKSSTLQNWNSPEGIDVNEENRSAIELKAKKADIPYQVTTLEGEPGPTIVEYANQGEFDVVVIGSRGLNGLQEMVLGSVSHKVAKRVHCPVLIIK</sequence>
<dbReference type="CDD" id="cd00293">
    <property type="entry name" value="USP-like"/>
    <property type="match status" value="1"/>
</dbReference>
<comment type="similarity">
    <text evidence="1">Belongs to the universal stress protein A family.</text>
</comment>
<dbReference type="PANTHER" id="PTHR46268:SF6">
    <property type="entry name" value="UNIVERSAL STRESS PROTEIN UP12"/>
    <property type="match status" value="1"/>
</dbReference>
<dbReference type="Proteomes" id="UP000642571">
    <property type="component" value="Unassembled WGS sequence"/>
</dbReference>
<proteinExistence type="inferred from homology"/>
<feature type="domain" description="UspA" evidence="2">
    <location>
        <begin position="1"/>
        <end position="139"/>
    </location>
</feature>
<dbReference type="InterPro" id="IPR006016">
    <property type="entry name" value="UspA"/>
</dbReference>
<keyword evidence="4" id="KW-1185">Reference proteome</keyword>
<evidence type="ECO:0000313" key="4">
    <source>
        <dbReference type="Proteomes" id="UP000642571"/>
    </source>
</evidence>
<evidence type="ECO:0000259" key="2">
    <source>
        <dbReference type="Pfam" id="PF00582"/>
    </source>
</evidence>
<dbReference type="Gene3D" id="3.40.50.620">
    <property type="entry name" value="HUPs"/>
    <property type="match status" value="1"/>
</dbReference>
<protein>
    <submittedName>
        <fullName evidence="3">Universal stress protein</fullName>
    </submittedName>
</protein>
<accession>A0ABQ1QDU7</accession>